<comment type="caution">
    <text evidence="1">The sequence shown here is derived from an EMBL/GenBank/DDBJ whole genome shotgun (WGS) entry which is preliminary data.</text>
</comment>
<dbReference type="Proteomes" id="UP001451303">
    <property type="component" value="Unassembled WGS sequence"/>
</dbReference>
<sequence length="75" mass="9143">IGVPHYSTPKKNRFIGVFNDRKRKGKVYFKLNLFKEYSISYTTGWRILKNKDQDNGRTFYSTYLERRGRRKRLSF</sequence>
<proteinExistence type="predicted"/>
<name>A0ABR3DSR4_NEUIN</name>
<protein>
    <submittedName>
        <fullName evidence="1">Uncharacterized protein</fullName>
    </submittedName>
</protein>
<dbReference type="EMBL" id="JAVLET010000001">
    <property type="protein sequence ID" value="KAL0475667.1"/>
    <property type="molecule type" value="Genomic_DNA"/>
</dbReference>
<gene>
    <name evidence="1" type="ORF">QR685DRAFT_429970</name>
</gene>
<accession>A0ABR3DSR4</accession>
<feature type="non-terminal residue" evidence="1">
    <location>
        <position position="1"/>
    </location>
</feature>
<keyword evidence="2" id="KW-1185">Reference proteome</keyword>
<evidence type="ECO:0000313" key="2">
    <source>
        <dbReference type="Proteomes" id="UP001451303"/>
    </source>
</evidence>
<evidence type="ECO:0000313" key="1">
    <source>
        <dbReference type="EMBL" id="KAL0475667.1"/>
    </source>
</evidence>
<reference evidence="1 2" key="1">
    <citation type="submission" date="2023-09" db="EMBL/GenBank/DDBJ databases">
        <title>Multi-omics analysis of a traditional fermented food reveals byproduct-associated fungal strains for waste-to-food upcycling.</title>
        <authorList>
            <consortium name="Lawrence Berkeley National Laboratory"/>
            <person name="Rekdal V.M."/>
            <person name="Villalobos-Escobedo J.M."/>
            <person name="Rodriguez-Valeron N."/>
            <person name="Garcia M.O."/>
            <person name="Vasquez D.P."/>
            <person name="Damayanti I."/>
            <person name="Sorensen P.M."/>
            <person name="Baidoo E.E."/>
            <person name="De Carvalho A.C."/>
            <person name="Riley R."/>
            <person name="Lipzen A."/>
            <person name="He G."/>
            <person name="Yan M."/>
            <person name="Haridas S."/>
            <person name="Daum C."/>
            <person name="Yoshinaga Y."/>
            <person name="Ng V."/>
            <person name="Grigoriev I.V."/>
            <person name="Munk R."/>
            <person name="Nuraida L."/>
            <person name="Wijaya C.H."/>
            <person name="Morales P.-C."/>
            <person name="Keasling J.D."/>
        </authorList>
    </citation>
    <scope>NUCLEOTIDE SEQUENCE [LARGE SCALE GENOMIC DNA]</scope>
    <source>
        <strain evidence="1 2">FGSC 2613</strain>
    </source>
</reference>
<organism evidence="1 2">
    <name type="scientific">Neurospora intermedia</name>
    <dbReference type="NCBI Taxonomy" id="5142"/>
    <lineage>
        <taxon>Eukaryota</taxon>
        <taxon>Fungi</taxon>
        <taxon>Dikarya</taxon>
        <taxon>Ascomycota</taxon>
        <taxon>Pezizomycotina</taxon>
        <taxon>Sordariomycetes</taxon>
        <taxon>Sordariomycetidae</taxon>
        <taxon>Sordariales</taxon>
        <taxon>Sordariaceae</taxon>
        <taxon>Neurospora</taxon>
    </lineage>
</organism>